<accession>A0A4Q7KGE0</accession>
<dbReference type="Proteomes" id="UP000294257">
    <property type="component" value="Unassembled WGS sequence"/>
</dbReference>
<dbReference type="Gene3D" id="3.40.630.30">
    <property type="match status" value="1"/>
</dbReference>
<sequence>MIGELTHRLAARADLPVLEPLIESAISTLLQGFLTPEQIAASRAGMGLDTRLIDDGTYFIIELGDTVVGCGGWSRRSTLYGGDHSAGRDDSLLDPATDPARVRAMYTRPGFTRRGIGRLVLSLAATAAAAEGFSRLELVATKAGRPLYQAAGFEPVEEFVDVVGGVEVPLVRMGKAIPPSG</sequence>
<dbReference type="OrthoDB" id="118465at2"/>
<dbReference type="PANTHER" id="PTHR43877:SF1">
    <property type="entry name" value="ACETYLTRANSFERASE"/>
    <property type="match status" value="1"/>
</dbReference>
<reference evidence="4 5" key="1">
    <citation type="submission" date="2019-02" db="EMBL/GenBank/DDBJ databases">
        <title>Genomic Encyclopedia of Type Strains, Phase IV (KMG-IV): sequencing the most valuable type-strain genomes for metagenomic binning, comparative biology and taxonomic classification.</title>
        <authorList>
            <person name="Goeker M."/>
        </authorList>
    </citation>
    <scope>NUCLEOTIDE SEQUENCE [LARGE SCALE GENOMIC DNA]</scope>
    <source>
        <strain evidence="4 5">DSM 101727</strain>
    </source>
</reference>
<evidence type="ECO:0000313" key="5">
    <source>
        <dbReference type="Proteomes" id="UP000294257"/>
    </source>
</evidence>
<dbReference type="InterPro" id="IPR016181">
    <property type="entry name" value="Acyl_CoA_acyltransferase"/>
</dbReference>
<dbReference type="RefSeq" id="WP_130346691.1">
    <property type="nucleotide sequence ID" value="NZ_SGWQ01000009.1"/>
</dbReference>
<dbReference type="SUPFAM" id="SSF55729">
    <property type="entry name" value="Acyl-CoA N-acyltransferases (Nat)"/>
    <property type="match status" value="1"/>
</dbReference>
<comment type="caution">
    <text evidence="4">The sequence shown here is derived from an EMBL/GenBank/DDBJ whole genome shotgun (WGS) entry which is preliminary data.</text>
</comment>
<dbReference type="EMBL" id="SGWQ01000009">
    <property type="protein sequence ID" value="RZS34323.1"/>
    <property type="molecule type" value="Genomic_DNA"/>
</dbReference>
<dbReference type="Pfam" id="PF00583">
    <property type="entry name" value="Acetyltransf_1"/>
    <property type="match status" value="1"/>
</dbReference>
<evidence type="ECO:0000259" key="3">
    <source>
        <dbReference type="PROSITE" id="PS51186"/>
    </source>
</evidence>
<organism evidence="4 5">
    <name type="scientific">Herbihabitans rhizosphaerae</name>
    <dbReference type="NCBI Taxonomy" id="1872711"/>
    <lineage>
        <taxon>Bacteria</taxon>
        <taxon>Bacillati</taxon>
        <taxon>Actinomycetota</taxon>
        <taxon>Actinomycetes</taxon>
        <taxon>Pseudonocardiales</taxon>
        <taxon>Pseudonocardiaceae</taxon>
        <taxon>Herbihabitans</taxon>
    </lineage>
</organism>
<dbReference type="AlphaFoldDB" id="A0A4Q7KGE0"/>
<dbReference type="PROSITE" id="PS51186">
    <property type="entry name" value="GNAT"/>
    <property type="match status" value="1"/>
</dbReference>
<keyword evidence="1 4" id="KW-0808">Transferase</keyword>
<evidence type="ECO:0000313" key="4">
    <source>
        <dbReference type="EMBL" id="RZS34323.1"/>
    </source>
</evidence>
<keyword evidence="2" id="KW-0012">Acyltransferase</keyword>
<name>A0A4Q7KGE0_9PSEU</name>
<evidence type="ECO:0000256" key="1">
    <source>
        <dbReference type="ARBA" id="ARBA00022679"/>
    </source>
</evidence>
<evidence type="ECO:0000256" key="2">
    <source>
        <dbReference type="ARBA" id="ARBA00023315"/>
    </source>
</evidence>
<dbReference type="InterPro" id="IPR000182">
    <property type="entry name" value="GNAT_dom"/>
</dbReference>
<dbReference type="GO" id="GO:0016747">
    <property type="term" value="F:acyltransferase activity, transferring groups other than amino-acyl groups"/>
    <property type="evidence" value="ECO:0007669"/>
    <property type="project" value="InterPro"/>
</dbReference>
<protein>
    <submittedName>
        <fullName evidence="4">Acetyltransferase (GNAT) family protein</fullName>
    </submittedName>
</protein>
<proteinExistence type="predicted"/>
<dbReference type="InterPro" id="IPR050832">
    <property type="entry name" value="Bact_Acetyltransf"/>
</dbReference>
<feature type="domain" description="N-acetyltransferase" evidence="3">
    <location>
        <begin position="5"/>
        <end position="178"/>
    </location>
</feature>
<dbReference type="PANTHER" id="PTHR43877">
    <property type="entry name" value="AMINOALKYLPHOSPHONATE N-ACETYLTRANSFERASE-RELATED-RELATED"/>
    <property type="match status" value="1"/>
</dbReference>
<gene>
    <name evidence="4" type="ORF">EV193_109110</name>
</gene>
<keyword evidence="5" id="KW-1185">Reference proteome</keyword>